<feature type="transmembrane region" description="Helical" evidence="2">
    <location>
        <begin position="42"/>
        <end position="61"/>
    </location>
</feature>
<evidence type="ECO:0000313" key="3">
    <source>
        <dbReference type="EMBL" id="NYJ23360.1"/>
    </source>
</evidence>
<accession>A0A853CX25</accession>
<dbReference type="PANTHER" id="PTHR38442:SF1">
    <property type="entry name" value="INNER MEMBRANE PROTEIN"/>
    <property type="match status" value="1"/>
</dbReference>
<dbReference type="EMBL" id="JACCFL010000001">
    <property type="protein sequence ID" value="NYJ23360.1"/>
    <property type="molecule type" value="Genomic_DNA"/>
</dbReference>
<keyword evidence="2" id="KW-0812">Transmembrane</keyword>
<reference evidence="3 4" key="1">
    <citation type="submission" date="2020-07" db="EMBL/GenBank/DDBJ databases">
        <title>Sequencing the genomes of 1000 actinobacteria strains.</title>
        <authorList>
            <person name="Klenk H.-P."/>
        </authorList>
    </citation>
    <scope>NUCLEOTIDE SEQUENCE [LARGE SCALE GENOMIC DNA]</scope>
    <source>
        <strain evidence="3 4">DSM 15165</strain>
    </source>
</reference>
<gene>
    <name evidence="3" type="ORF">HNR13_001647</name>
</gene>
<feature type="transmembrane region" description="Helical" evidence="2">
    <location>
        <begin position="421"/>
        <end position="441"/>
    </location>
</feature>
<protein>
    <submittedName>
        <fullName evidence="3">Uncharacterized membrane-anchored protein YjiN (DUF445 family)</fullName>
    </submittedName>
</protein>
<evidence type="ECO:0000256" key="1">
    <source>
        <dbReference type="SAM" id="MobiDB-lite"/>
    </source>
</evidence>
<dbReference type="RefSeq" id="WP_343063496.1">
    <property type="nucleotide sequence ID" value="NZ_BAABEH010000001.1"/>
</dbReference>
<dbReference type="GO" id="GO:0005886">
    <property type="term" value="C:plasma membrane"/>
    <property type="evidence" value="ECO:0007669"/>
    <property type="project" value="TreeGrafter"/>
</dbReference>
<feature type="compositionally biased region" description="Basic and acidic residues" evidence="1">
    <location>
        <begin position="14"/>
        <end position="25"/>
    </location>
</feature>
<name>A0A853CX25_9MICO</name>
<keyword evidence="2" id="KW-0472">Membrane</keyword>
<evidence type="ECO:0000313" key="4">
    <source>
        <dbReference type="Proteomes" id="UP000578352"/>
    </source>
</evidence>
<organism evidence="3 4">
    <name type="scientific">Leifsonia shinshuensis</name>
    <dbReference type="NCBI Taxonomy" id="150026"/>
    <lineage>
        <taxon>Bacteria</taxon>
        <taxon>Bacillati</taxon>
        <taxon>Actinomycetota</taxon>
        <taxon>Actinomycetes</taxon>
        <taxon>Micrococcales</taxon>
        <taxon>Microbacteriaceae</taxon>
        <taxon>Leifsonia</taxon>
    </lineage>
</organism>
<dbReference type="AlphaFoldDB" id="A0A853CX25"/>
<keyword evidence="2" id="KW-1133">Transmembrane helix</keyword>
<feature type="region of interest" description="Disordered" evidence="1">
    <location>
        <begin position="1"/>
        <end position="25"/>
    </location>
</feature>
<sequence length="442" mass="48043">MTAPTARAGDPETAESRRLAAERAQVERRDAERRRALRSMKVLATSLLAVAAVIFAVSFALQGRYPWLGFVRAAAEGAMVGALADWFAVTALFKHPLGLRIPHTAIIPTRKDEIGETLGEFVETEFLSDDVVATRLAAYDVSGAAARWLTEPGNARRVVDEGSGAIVGLFGLLDDDRMREAVEAVVRTHVIDPEWAPPIGRLGERILSSGGHHAAVDLLLDRFDDWLVIHPDALANLVSGRLPSWLPSFVDRLVDERVYQELRRFISDVRHDPAHRARRAFDGYLAELSDRLQHDPETIAGLEAAKARAFDDPRIRELAAQAWSAARAAAVDALSDPDSELRVRAAAALADTADRVAADPALRASLNARLSEAAGHLVSTYRHDIASVITETVRGWDPAETTDKIETQVGRDLQFIRINGTVVGALAGLAIYTIATLISAAF</sequence>
<comment type="caution">
    <text evidence="3">The sequence shown here is derived from an EMBL/GenBank/DDBJ whole genome shotgun (WGS) entry which is preliminary data.</text>
</comment>
<dbReference type="Proteomes" id="UP000578352">
    <property type="component" value="Unassembled WGS sequence"/>
</dbReference>
<dbReference type="PANTHER" id="PTHR38442">
    <property type="entry name" value="INNER MEMBRANE PROTEIN-RELATED"/>
    <property type="match status" value="1"/>
</dbReference>
<feature type="transmembrane region" description="Helical" evidence="2">
    <location>
        <begin position="73"/>
        <end position="93"/>
    </location>
</feature>
<evidence type="ECO:0000256" key="2">
    <source>
        <dbReference type="SAM" id="Phobius"/>
    </source>
</evidence>
<proteinExistence type="predicted"/>
<dbReference type="InterPro" id="IPR007383">
    <property type="entry name" value="DUF445"/>
</dbReference>
<dbReference type="Pfam" id="PF04286">
    <property type="entry name" value="DUF445"/>
    <property type="match status" value="1"/>
</dbReference>